<proteinExistence type="predicted"/>
<organism evidence="2 3">
    <name type="scientific">Campylobacter portucalensis</name>
    <dbReference type="NCBI Taxonomy" id="2608384"/>
    <lineage>
        <taxon>Bacteria</taxon>
        <taxon>Pseudomonadati</taxon>
        <taxon>Campylobacterota</taxon>
        <taxon>Epsilonproteobacteria</taxon>
        <taxon>Campylobacterales</taxon>
        <taxon>Campylobacteraceae</taxon>
        <taxon>Campylobacter</taxon>
    </lineage>
</organism>
<accession>A0A6L5WFU8</accession>
<dbReference type="RefSeq" id="WP_154570259.1">
    <property type="nucleotide sequence ID" value="NZ_VWSJ01000005.1"/>
</dbReference>
<sequence>MKENAIYIQNFKICIKDFYIKDGKFYYQDFDSNSYKFNLAQYPNEIYTNFIYDTDTKICYMSKNEIIPSLGIYEYQFNFLMGLTAILIAFSFLIGLIIVGATR</sequence>
<reference evidence="2 3" key="2">
    <citation type="submission" date="2020-03" db="EMBL/GenBank/DDBJ databases">
        <title>Campylobacter portucalensis sp. nov., a new species of Campylobacter isolated from the reproductive tract of bulls.</title>
        <authorList>
            <person name="Silva M.F."/>
            <person name="Pereira G."/>
            <person name="Carneiro C."/>
            <person name="Hemphill A."/>
            <person name="Mateus L."/>
            <person name="Lopes-Da-Costa L."/>
            <person name="Silva E."/>
        </authorList>
    </citation>
    <scope>NUCLEOTIDE SEQUENCE [LARGE SCALE GENOMIC DNA]</scope>
    <source>
        <strain evidence="2 3">FMV-PI01</strain>
    </source>
</reference>
<gene>
    <name evidence="2" type="ORF">F1B92_02055</name>
</gene>
<evidence type="ECO:0000256" key="1">
    <source>
        <dbReference type="SAM" id="Phobius"/>
    </source>
</evidence>
<dbReference type="EMBL" id="VWSJ01000005">
    <property type="protein sequence ID" value="MSN95988.1"/>
    <property type="molecule type" value="Genomic_DNA"/>
</dbReference>
<name>A0A6L5WFU8_9BACT</name>
<keyword evidence="3" id="KW-1185">Reference proteome</keyword>
<keyword evidence="1" id="KW-0812">Transmembrane</keyword>
<protein>
    <submittedName>
        <fullName evidence="2">Uncharacterized protein</fullName>
    </submittedName>
</protein>
<dbReference type="AlphaFoldDB" id="A0A6L5WFU8"/>
<evidence type="ECO:0000313" key="3">
    <source>
        <dbReference type="Proteomes" id="UP000476338"/>
    </source>
</evidence>
<keyword evidence="1" id="KW-1133">Transmembrane helix</keyword>
<evidence type="ECO:0000313" key="2">
    <source>
        <dbReference type="EMBL" id="MSN95988.1"/>
    </source>
</evidence>
<reference evidence="2 3" key="1">
    <citation type="submission" date="2019-09" db="EMBL/GenBank/DDBJ databases">
        <authorList>
            <person name="Silva M."/>
            <person name="Pereira G."/>
            <person name="Lopes-Da-Costa L."/>
            <person name="Silva E."/>
        </authorList>
    </citation>
    <scope>NUCLEOTIDE SEQUENCE [LARGE SCALE GENOMIC DNA]</scope>
    <source>
        <strain evidence="2 3">FMV-PI01</strain>
    </source>
</reference>
<comment type="caution">
    <text evidence="2">The sequence shown here is derived from an EMBL/GenBank/DDBJ whole genome shotgun (WGS) entry which is preliminary data.</text>
</comment>
<dbReference type="Proteomes" id="UP000476338">
    <property type="component" value="Unassembled WGS sequence"/>
</dbReference>
<feature type="transmembrane region" description="Helical" evidence="1">
    <location>
        <begin position="79"/>
        <end position="101"/>
    </location>
</feature>
<keyword evidence="1" id="KW-0472">Membrane</keyword>